<dbReference type="STRING" id="1349421.OI18_15680"/>
<evidence type="ECO:0000313" key="2">
    <source>
        <dbReference type="EMBL" id="KIC93802.1"/>
    </source>
</evidence>
<evidence type="ECO:0000313" key="3">
    <source>
        <dbReference type="Proteomes" id="UP000031408"/>
    </source>
</evidence>
<dbReference type="AlphaFoldDB" id="A0A0C1L195"/>
<dbReference type="OrthoDB" id="1153981at2"/>
<dbReference type="RefSeq" id="WP_039141462.1">
    <property type="nucleotide sequence ID" value="NZ_JSVC01000017.1"/>
</dbReference>
<dbReference type="Gene3D" id="2.60.120.1130">
    <property type="match status" value="1"/>
</dbReference>
<protein>
    <recommendedName>
        <fullName evidence="1">DUF3857 domain-containing protein</fullName>
    </recommendedName>
</protein>
<reference evidence="2 3" key="1">
    <citation type="submission" date="2014-11" db="EMBL/GenBank/DDBJ databases">
        <title>Genome sequence of Flavihumibacter solisilvae 3-3.</title>
        <authorList>
            <person name="Zhou G."/>
            <person name="Li M."/>
            <person name="Wang G."/>
        </authorList>
    </citation>
    <scope>NUCLEOTIDE SEQUENCE [LARGE SCALE GENOMIC DNA]</scope>
    <source>
        <strain evidence="2 3">3-3</strain>
    </source>
</reference>
<comment type="caution">
    <text evidence="2">The sequence shown here is derived from an EMBL/GenBank/DDBJ whole genome shotgun (WGS) entry which is preliminary data.</text>
</comment>
<proteinExistence type="predicted"/>
<organism evidence="2 3">
    <name type="scientific">Flavihumibacter solisilvae</name>
    <dbReference type="NCBI Taxonomy" id="1349421"/>
    <lineage>
        <taxon>Bacteria</taxon>
        <taxon>Pseudomonadati</taxon>
        <taxon>Bacteroidota</taxon>
        <taxon>Chitinophagia</taxon>
        <taxon>Chitinophagales</taxon>
        <taxon>Chitinophagaceae</taxon>
        <taxon>Flavihumibacter</taxon>
    </lineage>
</organism>
<dbReference type="EMBL" id="JSVC01000017">
    <property type="protein sequence ID" value="KIC93802.1"/>
    <property type="molecule type" value="Genomic_DNA"/>
</dbReference>
<gene>
    <name evidence="2" type="ORF">OI18_15680</name>
</gene>
<keyword evidence="3" id="KW-1185">Reference proteome</keyword>
<sequence>MRILRFFLIVAALSLTGSQTFSQHRISKKEADMIDRNLSSSPLLIDDADFKESSTTRWPDESGVILCQKTTFDFDKKGLSVGKRIGRNVWGVLFALPTFGASMYAANARNDTRILVEETERRKILLKDKAAIDQYSVLYFRLSMEDDAFAARVIKADGSIQPLNLEEAIKVDDVKSVPGIFQGYTDFRVSSVYRPSYYKIAVPDLTEGDIIEYAFRHINTRQYGHNPSYKEFDPVYYLCNREMPVARQVIEVVTQDDKYHIGYKSLKGAPDFMATDASGNKVYKWVDNNRDKLVDTKFVNEFLELPSIKFQIIYARNSSRNFIWFADETAMKKDITPEELSIKARTFWFSPEKLQATGDYTKGLNSSIENTTGALYKLLRKRGAFEGSEDEYVQKVYYTIRSMTIHETWSDYAFAKIMSGLLTMKRIPHEIIASTVNNRTDINKVAFTQEIAWMIRYKNRYFANPDEHLNPDEIPVYLAGNTALRFNSNEKEEKVTTDVIPMGDTLLNTLKSLVKVSLDVSKATFIVTKESEASGLVKQGMIDEVLALTPFLETDFRNYDGVSMWDGLSATDEEKATMEFNDQKKEWKEEKPKVMKSLAESEYGHTVEKYDAFRLVQDGRNAKKRGLRYTESFTLSEMTSQAGSDLIISLPVLMGEQSRIKKEERQRTLPIDIQYPRSLQWKIICQVPAGYTPRGLENLNKTISNEAGSFVSTATVENNAIHLAVKKTFRSRHLNVNDWNKLLELLDASFNFSESKIILVKQ</sequence>
<feature type="domain" description="DUF3857" evidence="1">
    <location>
        <begin position="116"/>
        <end position="286"/>
    </location>
</feature>
<dbReference type="Pfam" id="PF12969">
    <property type="entry name" value="DUF3857"/>
    <property type="match status" value="1"/>
</dbReference>
<evidence type="ECO:0000259" key="1">
    <source>
        <dbReference type="Pfam" id="PF12969"/>
    </source>
</evidence>
<dbReference type="Proteomes" id="UP000031408">
    <property type="component" value="Unassembled WGS sequence"/>
</dbReference>
<dbReference type="Gene3D" id="2.60.40.3140">
    <property type="match status" value="1"/>
</dbReference>
<accession>A0A0C1L195</accession>
<dbReference type="InterPro" id="IPR024618">
    <property type="entry name" value="DUF3857"/>
</dbReference>
<name>A0A0C1L195_9BACT</name>